<evidence type="ECO:0000313" key="2">
    <source>
        <dbReference type="Proteomes" id="UP000266677"/>
    </source>
</evidence>
<keyword evidence="2" id="KW-1185">Reference proteome</keyword>
<name>A0A3A4KU41_9NOCA</name>
<comment type="caution">
    <text evidence="1">The sequence shown here is derived from an EMBL/GenBank/DDBJ whole genome shotgun (WGS) entry which is preliminary data.</text>
</comment>
<sequence>MDQRRNLRADAAFSKCLAIRFAGFALLLLLLCRFAALVFALYRQCNTVQVLDNILPLLFARQLEFEFHLARLLFTQIERRENVSCIFAFLLANHIQVLGEVFVDFVEPIGIECSPGFLILFQLLCLRSDMLV</sequence>
<evidence type="ECO:0000313" key="1">
    <source>
        <dbReference type="EMBL" id="RJO79916.1"/>
    </source>
</evidence>
<reference evidence="1 2" key="1">
    <citation type="submission" date="2018-09" db="EMBL/GenBank/DDBJ databases">
        <title>YIM PH21274 draft genome.</title>
        <authorList>
            <person name="Miao C."/>
        </authorList>
    </citation>
    <scope>NUCLEOTIDE SEQUENCE [LARGE SCALE GENOMIC DNA]</scope>
    <source>
        <strain evidence="1 2">YIM PH 21724</strain>
    </source>
</reference>
<gene>
    <name evidence="1" type="ORF">D5S18_01230</name>
</gene>
<dbReference type="AlphaFoldDB" id="A0A3A4KU41"/>
<proteinExistence type="predicted"/>
<accession>A0A3A4KU41</accession>
<dbReference type="EMBL" id="QZFU01000006">
    <property type="protein sequence ID" value="RJO79916.1"/>
    <property type="molecule type" value="Genomic_DNA"/>
</dbReference>
<organism evidence="1 2">
    <name type="scientific">Nocardia panacis</name>
    <dbReference type="NCBI Taxonomy" id="2340916"/>
    <lineage>
        <taxon>Bacteria</taxon>
        <taxon>Bacillati</taxon>
        <taxon>Actinomycetota</taxon>
        <taxon>Actinomycetes</taxon>
        <taxon>Mycobacteriales</taxon>
        <taxon>Nocardiaceae</taxon>
        <taxon>Nocardia</taxon>
    </lineage>
</organism>
<protein>
    <submittedName>
        <fullName evidence="1">Uncharacterized protein</fullName>
    </submittedName>
</protein>
<dbReference type="Proteomes" id="UP000266677">
    <property type="component" value="Unassembled WGS sequence"/>
</dbReference>